<dbReference type="PANTHER" id="PTHR43630:SF1">
    <property type="entry name" value="POLY-BETA-1,6-N-ACETYL-D-GLUCOSAMINE SYNTHASE"/>
    <property type="match status" value="1"/>
</dbReference>
<keyword evidence="4" id="KW-1133">Transmembrane helix</keyword>
<organism evidence="5 6">
    <name type="scientific">Cellulomonas fimi (strain ATCC 484 / DSM 20113 / JCM 1341 / CCUG 24087 / LMG 16345 / NBRC 15513 / NCIMB 8980 / NCTC 7547 / NRS-133)</name>
    <dbReference type="NCBI Taxonomy" id="590998"/>
    <lineage>
        <taxon>Bacteria</taxon>
        <taxon>Bacillati</taxon>
        <taxon>Actinomycetota</taxon>
        <taxon>Actinomycetes</taxon>
        <taxon>Micrococcales</taxon>
        <taxon>Cellulomonadaceae</taxon>
        <taxon>Cellulomonas</taxon>
    </lineage>
</organism>
<keyword evidence="6" id="KW-1185">Reference proteome</keyword>
<accession>F4H6P2</accession>
<dbReference type="CDD" id="cd06423">
    <property type="entry name" value="CESA_like"/>
    <property type="match status" value="1"/>
</dbReference>
<dbReference type="AlphaFoldDB" id="F4H6P2"/>
<evidence type="ECO:0000313" key="6">
    <source>
        <dbReference type="Proteomes" id="UP000008460"/>
    </source>
</evidence>
<comment type="similarity">
    <text evidence="1">Belongs to the glycosyltransferase 2 family.</text>
</comment>
<dbReference type="Pfam" id="PF13641">
    <property type="entry name" value="Glyco_tranf_2_3"/>
    <property type="match status" value="1"/>
</dbReference>
<dbReference type="EMBL" id="CP002666">
    <property type="protein sequence ID" value="AEE46803.1"/>
    <property type="molecule type" value="Genomic_DNA"/>
</dbReference>
<protein>
    <submittedName>
        <fullName evidence="5">Glycosyl transferase family 2</fullName>
    </submittedName>
</protein>
<evidence type="ECO:0000313" key="5">
    <source>
        <dbReference type="EMBL" id="AEE46803.1"/>
    </source>
</evidence>
<dbReference type="Proteomes" id="UP000008460">
    <property type="component" value="Chromosome"/>
</dbReference>
<feature type="transmembrane region" description="Helical" evidence="4">
    <location>
        <begin position="388"/>
        <end position="407"/>
    </location>
</feature>
<dbReference type="KEGG" id="cfi:Celf_2679"/>
<dbReference type="Gene3D" id="3.90.550.10">
    <property type="entry name" value="Spore Coat Polysaccharide Biosynthesis Protein SpsA, Chain A"/>
    <property type="match status" value="1"/>
</dbReference>
<dbReference type="GO" id="GO:0016757">
    <property type="term" value="F:glycosyltransferase activity"/>
    <property type="evidence" value="ECO:0007669"/>
    <property type="project" value="UniProtKB-KW"/>
</dbReference>
<dbReference type="STRING" id="590998.Celf_2679"/>
<feature type="transmembrane region" description="Helical" evidence="4">
    <location>
        <begin position="419"/>
        <end position="440"/>
    </location>
</feature>
<feature type="transmembrane region" description="Helical" evidence="4">
    <location>
        <begin position="490"/>
        <end position="513"/>
    </location>
</feature>
<name>F4H6P2_CELFA</name>
<proteinExistence type="inferred from homology"/>
<dbReference type="SUPFAM" id="SSF53448">
    <property type="entry name" value="Nucleotide-diphospho-sugar transferases"/>
    <property type="match status" value="1"/>
</dbReference>
<reference evidence="5 6" key="1">
    <citation type="submission" date="2011-04" db="EMBL/GenBank/DDBJ databases">
        <title>Complete sequence of Cellulomonas fimi ATCC 484.</title>
        <authorList>
            <consortium name="US DOE Joint Genome Institute"/>
            <person name="Lucas S."/>
            <person name="Han J."/>
            <person name="Lapidus A."/>
            <person name="Cheng J.-F."/>
            <person name="Goodwin L."/>
            <person name="Pitluck S."/>
            <person name="Peters L."/>
            <person name="Chertkov O."/>
            <person name="Detter J.C."/>
            <person name="Han C."/>
            <person name="Tapia R."/>
            <person name="Land M."/>
            <person name="Hauser L."/>
            <person name="Kyrpides N."/>
            <person name="Ivanova N."/>
            <person name="Ovchinnikova G."/>
            <person name="Pagani I."/>
            <person name="Mead D."/>
            <person name="Brumm P."/>
            <person name="Woyke T."/>
        </authorList>
    </citation>
    <scope>NUCLEOTIDE SEQUENCE [LARGE SCALE GENOMIC DNA]</scope>
    <source>
        <strain evidence="6">ATCC 484 / DSM 20113 / JCM 1341 / NBRC 15513 / NCIMB 8980 / NCTC 7547</strain>
    </source>
</reference>
<keyword evidence="4" id="KW-0472">Membrane</keyword>
<dbReference type="HOGENOM" id="CLU_030008_0_0_11"/>
<evidence type="ECO:0000256" key="1">
    <source>
        <dbReference type="ARBA" id="ARBA00006739"/>
    </source>
</evidence>
<evidence type="ECO:0000256" key="2">
    <source>
        <dbReference type="ARBA" id="ARBA00022676"/>
    </source>
</evidence>
<evidence type="ECO:0000256" key="4">
    <source>
        <dbReference type="SAM" id="Phobius"/>
    </source>
</evidence>
<keyword evidence="2" id="KW-0328">Glycosyltransferase</keyword>
<feature type="transmembrane region" description="Helical" evidence="4">
    <location>
        <begin position="460"/>
        <end position="478"/>
    </location>
</feature>
<gene>
    <name evidence="5" type="ordered locus">Celf_2679</name>
</gene>
<dbReference type="eggNOG" id="COG1215">
    <property type="taxonomic scope" value="Bacteria"/>
</dbReference>
<evidence type="ECO:0000256" key="3">
    <source>
        <dbReference type="ARBA" id="ARBA00022679"/>
    </source>
</evidence>
<dbReference type="PANTHER" id="PTHR43630">
    <property type="entry name" value="POLY-BETA-1,6-N-ACETYL-D-GLUCOSAMINE SYNTHASE"/>
    <property type="match status" value="1"/>
</dbReference>
<feature type="transmembrane region" description="Helical" evidence="4">
    <location>
        <begin position="48"/>
        <end position="74"/>
    </location>
</feature>
<feature type="transmembrane region" description="Helical" evidence="4">
    <location>
        <begin position="348"/>
        <end position="376"/>
    </location>
</feature>
<keyword evidence="4" id="KW-0812">Transmembrane</keyword>
<dbReference type="InterPro" id="IPR029044">
    <property type="entry name" value="Nucleotide-diphossugar_trans"/>
</dbReference>
<keyword evidence="3 5" id="KW-0808">Transferase</keyword>
<sequence length="534" mass="58478">MVSRGAPAPRWLAWGDGSRAVAAHEQRPGAGGTAPDPEVSMTEFLRDALIALLVACVGTALIPVVGGIALYGIVPFHARRTHLRHAAPYLPRVVVLIPAWNEAAVLTPSLERLMALEYPPDRLRVLVIDDASTDDTPAVVAAVADRFPGRIVHLRREKGGQGKAHTLNHGIRHALADDWMQALLIMDADVVYRPDSLRRMTRHLADPRVGAVSGYIREGSVRPSAVTRFIGYEYVTGQAAARRAENVVGAMDCLAGGAQLHSRTNIEAIGGQVDTSTLAEDTMTTFLTQLDGRLVVFDPSAVVLAEEPDSVTGLWKQRLRWGRGNVQISSRFRDMWFRPARKHNLGSFVFGFMWFAIYLLPFFMTAASVGLIGLFLLDELLAAQMFQLLWWVAITAYVFITATSLMLDPLTARRSWFEALLFPGAGFLVIMAAVFVPGLWDEKLPAALGIEPTPAAVTAWVLLLYAWPVLSMVCAWGLKQLERVPAGTRLTRFLVYLVGYGPVLCAVSADAYIKEWQGAAQTWDKTEKKGTVAA</sequence>